<feature type="domain" description="C-type lectin" evidence="2">
    <location>
        <begin position="825"/>
        <end position="932"/>
    </location>
</feature>
<evidence type="ECO:0000259" key="2">
    <source>
        <dbReference type="PROSITE" id="PS50041"/>
    </source>
</evidence>
<keyword evidence="4" id="KW-1185">Reference proteome</keyword>
<dbReference type="PROSITE" id="PS50041">
    <property type="entry name" value="C_TYPE_LECTIN_2"/>
    <property type="match status" value="8"/>
</dbReference>
<dbReference type="InterPro" id="IPR001304">
    <property type="entry name" value="C-type_lectin-like"/>
</dbReference>
<dbReference type="PANTHER" id="PTHR45784">
    <property type="entry name" value="C-TYPE LECTIN DOMAIN FAMILY 20 MEMBER A-RELATED"/>
    <property type="match status" value="1"/>
</dbReference>
<evidence type="ECO:0000313" key="4">
    <source>
        <dbReference type="Proteomes" id="UP001205998"/>
    </source>
</evidence>
<evidence type="ECO:0000313" key="3">
    <source>
        <dbReference type="EMBL" id="KAI5610065.1"/>
    </source>
</evidence>
<dbReference type="Proteomes" id="UP001205998">
    <property type="component" value="Unassembled WGS sequence"/>
</dbReference>
<feature type="domain" description="C-type lectin" evidence="2">
    <location>
        <begin position="238"/>
        <end position="348"/>
    </location>
</feature>
<dbReference type="PROSITE" id="PS00615">
    <property type="entry name" value="C_TYPE_LECTIN_1"/>
    <property type="match status" value="4"/>
</dbReference>
<dbReference type="Pfam" id="PF00059">
    <property type="entry name" value="Lectin_C"/>
    <property type="match status" value="8"/>
</dbReference>
<protein>
    <submittedName>
        <fullName evidence="3">Secretory phospholipase A2 receptor-like</fullName>
    </submittedName>
</protein>
<feature type="non-terminal residue" evidence="3">
    <location>
        <position position="1"/>
    </location>
</feature>
<sequence>KYHLILTAKTWTDARTYCRAMYNDLATLETPAEIAKIQNIAKSQNCASATWIGLYNDVNSWRWSIRNESLGSFTFWYYPNPDNWIATESCAAIDLYGWYDFSCKTLLTFICFDESYTGTSSYIFINMQSTWSDAQSYCRQHHTDLASARNSTENSIVKSLAVFGGSWFGLFRDTWKWSDQTNFTSIPWIAEQPDNSLKQENCVLLINGQGGDDLCSKILPFFCESGIFPIVHAVYRKYHLILNGKTWTDARTYCRAMYTDLATFETPDEITQLQNIAKSQNCADSLWIGLYNDVISWRWSMGNVPLGSLKDWYPPNPDNLLAKESCGAIDPNGWYDYSCTTLLTFICFDDSYNGTSSYVFISTNVTWSDALTYCRQNHTDLASVRSSAENSILKSLAVNGGSWFGLFRDSWMWSDQTNFSSVPWLAGEPNNLLKVENCVFFFNGRLGDVVCARIKPFFCEAGIFPIIPAVYRKYHLILNGKTWTDARTYCRSMYTDLATLETPAEIAQIQNIAKSQNCASTTWIGLYNDVNSWRWSMGNESLGSFSNWYTPNPDNCLGKESCGAIVPAGWSDDQCATPLTFICFDESYNGTSRYIFINMQLTWSDAQSYCRQHHTDLASARNSAENSIVKSLSVSGGSWFGLFRDTWKWSDQTNFTSIPWLAGQPDNYLKQENCVLFLNGVTADVVCSKIIPFFCETGIFPIVHAVNRKYHLILTGKTWTDARTYCRSMYNDLATFETPAEINQLQNIANSQNCASATWIGLYNDVNSWRWSMGNEFLGNFKIWCPPNPDNWMATESCAVTNPTCWFDYMCTGLFTFICFDESYTGTNRYIFINMQFTWSDAQSYCRQHHTDLASARNSSEHSLVKSLSVSRGSWFGLFRDSWKWSDQTNFTSIPWIPGQPDNALQQENCVLLINGQAGDDLCSKILPFFCES</sequence>
<keyword evidence="1" id="KW-1015">Disulfide bond</keyword>
<feature type="domain" description="C-type lectin" evidence="2">
    <location>
        <begin position="117"/>
        <end position="224"/>
    </location>
</feature>
<dbReference type="InterPro" id="IPR016186">
    <property type="entry name" value="C-type_lectin-like/link_sf"/>
</dbReference>
<feature type="domain" description="C-type lectin" evidence="2">
    <location>
        <begin position="353"/>
        <end position="460"/>
    </location>
</feature>
<dbReference type="Gene3D" id="3.10.100.10">
    <property type="entry name" value="Mannose-Binding Protein A, subunit A"/>
    <property type="match status" value="8"/>
</dbReference>
<feature type="non-terminal residue" evidence="3">
    <location>
        <position position="933"/>
    </location>
</feature>
<comment type="caution">
    <text evidence="3">The sequence shown here is derived from an EMBL/GenBank/DDBJ whole genome shotgun (WGS) entry which is preliminary data.</text>
</comment>
<organism evidence="3 4">
    <name type="scientific">Silurus asotus</name>
    <name type="common">Amur catfish</name>
    <name type="synonym">Parasilurus asotus</name>
    <dbReference type="NCBI Taxonomy" id="30991"/>
    <lineage>
        <taxon>Eukaryota</taxon>
        <taxon>Metazoa</taxon>
        <taxon>Chordata</taxon>
        <taxon>Craniata</taxon>
        <taxon>Vertebrata</taxon>
        <taxon>Euteleostomi</taxon>
        <taxon>Actinopterygii</taxon>
        <taxon>Neopterygii</taxon>
        <taxon>Teleostei</taxon>
        <taxon>Ostariophysi</taxon>
        <taxon>Siluriformes</taxon>
        <taxon>Siluridae</taxon>
        <taxon>Silurus</taxon>
    </lineage>
</organism>
<name>A0AAD5A656_SILAS</name>
<reference evidence="3" key="1">
    <citation type="submission" date="2018-07" db="EMBL/GenBank/DDBJ databases">
        <title>Comparative genomics of catfishes provides insights into carnivory and benthic adaptation.</title>
        <authorList>
            <person name="Zhang Y."/>
            <person name="Wang D."/>
            <person name="Peng Z."/>
            <person name="Zheng S."/>
            <person name="Shao F."/>
            <person name="Tao W."/>
        </authorList>
    </citation>
    <scope>NUCLEOTIDE SEQUENCE</scope>
    <source>
        <strain evidence="3">Chongqing</strain>
    </source>
</reference>
<accession>A0AAD5A656</accession>
<gene>
    <name evidence="3" type="ORF">C0J50_5418</name>
</gene>
<feature type="domain" description="C-type lectin" evidence="2">
    <location>
        <begin position="474"/>
        <end position="584"/>
    </location>
</feature>
<feature type="domain" description="C-type lectin" evidence="2">
    <location>
        <begin position="1"/>
        <end position="112"/>
    </location>
</feature>
<dbReference type="SMART" id="SM00034">
    <property type="entry name" value="CLECT"/>
    <property type="match status" value="8"/>
</dbReference>
<feature type="domain" description="C-type lectin" evidence="2">
    <location>
        <begin position="710"/>
        <end position="820"/>
    </location>
</feature>
<feature type="domain" description="C-type lectin" evidence="2">
    <location>
        <begin position="588"/>
        <end position="696"/>
    </location>
</feature>
<dbReference type="PANTHER" id="PTHR45784:SF3">
    <property type="entry name" value="C-TYPE LECTIN DOMAIN FAMILY 4 MEMBER K-LIKE-RELATED"/>
    <property type="match status" value="1"/>
</dbReference>
<proteinExistence type="predicted"/>
<dbReference type="InterPro" id="IPR016187">
    <property type="entry name" value="CTDL_fold"/>
</dbReference>
<dbReference type="SUPFAM" id="SSF56436">
    <property type="entry name" value="C-type lectin-like"/>
    <property type="match status" value="8"/>
</dbReference>
<evidence type="ECO:0000256" key="1">
    <source>
        <dbReference type="ARBA" id="ARBA00023157"/>
    </source>
</evidence>
<dbReference type="EMBL" id="MU574732">
    <property type="protein sequence ID" value="KAI5610065.1"/>
    <property type="molecule type" value="Genomic_DNA"/>
</dbReference>
<dbReference type="AlphaFoldDB" id="A0AAD5A656"/>
<keyword evidence="3" id="KW-0675">Receptor</keyword>
<dbReference type="InterPro" id="IPR018378">
    <property type="entry name" value="C-type_lectin_CS"/>
</dbReference>